<dbReference type="AlphaFoldDB" id="A0A014N4I2"/>
<dbReference type="HOGENOM" id="CLU_1166076_0_0_1"/>
<reference evidence="2 3" key="1">
    <citation type="submission" date="2014-02" db="EMBL/GenBank/DDBJ databases">
        <title>The genome sequence of the entomopathogenic fungus Metarhizium robertsii ARSEF 2575.</title>
        <authorList>
            <person name="Giuliano Garisto Donzelli B."/>
            <person name="Roe B.A."/>
            <person name="Macmil S.L."/>
            <person name="Krasnoff S.B."/>
            <person name="Gibson D.M."/>
        </authorList>
    </citation>
    <scope>NUCLEOTIDE SEQUENCE [LARGE SCALE GENOMIC DNA]</scope>
    <source>
        <strain evidence="2 3">ARSEF 2575</strain>
    </source>
</reference>
<dbReference type="PANTHER" id="PTHR34693:SF1">
    <property type="entry name" value="PROTEIN PAR32"/>
    <property type="match status" value="1"/>
</dbReference>
<proteinExistence type="predicted"/>
<feature type="compositionally biased region" description="Polar residues" evidence="1">
    <location>
        <begin position="8"/>
        <end position="18"/>
    </location>
</feature>
<name>A0A014N4I2_9HYPO</name>
<dbReference type="Pfam" id="PF12223">
    <property type="entry name" value="DUF3602"/>
    <property type="match status" value="1"/>
</dbReference>
<dbReference type="InterPro" id="IPR053203">
    <property type="entry name" value="Cisplatin_resist-associated"/>
</dbReference>
<dbReference type="EMBL" id="JELW01000009">
    <property type="protein sequence ID" value="EXV01162.1"/>
    <property type="molecule type" value="Genomic_DNA"/>
</dbReference>
<feature type="region of interest" description="Disordered" evidence="1">
    <location>
        <begin position="93"/>
        <end position="148"/>
    </location>
</feature>
<feature type="compositionally biased region" description="Basic and acidic residues" evidence="1">
    <location>
        <begin position="113"/>
        <end position="127"/>
    </location>
</feature>
<evidence type="ECO:0000256" key="1">
    <source>
        <dbReference type="SAM" id="MobiDB-lite"/>
    </source>
</evidence>
<evidence type="ECO:0000313" key="2">
    <source>
        <dbReference type="EMBL" id="EXV01162.1"/>
    </source>
</evidence>
<dbReference type="eggNOG" id="ENOG502S3S2">
    <property type="taxonomic scope" value="Eukaryota"/>
</dbReference>
<comment type="caution">
    <text evidence="2">The sequence shown here is derived from an EMBL/GenBank/DDBJ whole genome shotgun (WGS) entry which is preliminary data.</text>
</comment>
<dbReference type="PANTHER" id="PTHR34693">
    <property type="entry name" value="PROTEIN PAR32"/>
    <property type="match status" value="1"/>
</dbReference>
<evidence type="ECO:0000313" key="3">
    <source>
        <dbReference type="Proteomes" id="UP000030151"/>
    </source>
</evidence>
<feature type="compositionally biased region" description="Basic and acidic residues" evidence="1">
    <location>
        <begin position="65"/>
        <end position="75"/>
    </location>
</feature>
<feature type="region of interest" description="Disordered" evidence="1">
    <location>
        <begin position="1"/>
        <end position="79"/>
    </location>
</feature>
<accession>A0A014N4I2</accession>
<dbReference type="OrthoDB" id="3063476at2759"/>
<dbReference type="InterPro" id="IPR022024">
    <property type="entry name" value="DUF3602"/>
</dbReference>
<gene>
    <name evidence="2" type="ORF">X797_005735</name>
</gene>
<protein>
    <submittedName>
        <fullName evidence="2">DUF3602 domain protein</fullName>
    </submittedName>
</protein>
<sequence length="238" mass="25945">MAQKNEASRSPVTPQLSSHGRGGAGNMVDSSQSSKLHPSDLETPVLKNPVVTTGRGGTGNMAKNADPRETRRRQDVGAVDRFGLHMSSFARVPRRYSSGAQHSGRGGAGNVFRENEDSGELGRKISRDQAVTDDAPSRDAVPSPDPDATSNKRFVCHVALPFEMAPLLCSVTRKFFLSDAIPQDGIVLRFCFCLKTYETMSAERGFAVCMTRADAKRIGIYHRGWVMPDLAKEDESNM</sequence>
<dbReference type="Proteomes" id="UP000030151">
    <property type="component" value="Unassembled WGS sequence"/>
</dbReference>
<organism evidence="2 3">
    <name type="scientific">Metarhizium robertsii</name>
    <dbReference type="NCBI Taxonomy" id="568076"/>
    <lineage>
        <taxon>Eukaryota</taxon>
        <taxon>Fungi</taxon>
        <taxon>Dikarya</taxon>
        <taxon>Ascomycota</taxon>
        <taxon>Pezizomycotina</taxon>
        <taxon>Sordariomycetes</taxon>
        <taxon>Hypocreomycetidae</taxon>
        <taxon>Hypocreales</taxon>
        <taxon>Clavicipitaceae</taxon>
        <taxon>Metarhizium</taxon>
    </lineage>
</organism>